<dbReference type="AlphaFoldDB" id="A0A078AJT3"/>
<dbReference type="InParanoid" id="A0A078AJT3"/>
<dbReference type="FunFam" id="3.40.50.300:FF:000326">
    <property type="entry name" value="P-loop containing nucleoside triphosphate hydrolase"/>
    <property type="match status" value="1"/>
</dbReference>
<evidence type="ECO:0000313" key="7">
    <source>
        <dbReference type="EMBL" id="CDW82429.1"/>
    </source>
</evidence>
<keyword evidence="3" id="KW-0347">Helicase</keyword>
<dbReference type="InterPro" id="IPR045055">
    <property type="entry name" value="DNA2/NAM7-like"/>
</dbReference>
<dbReference type="PANTHER" id="PTHR10887">
    <property type="entry name" value="DNA2/NAM7 HELICASE FAMILY"/>
    <property type="match status" value="1"/>
</dbReference>
<evidence type="ECO:0000256" key="3">
    <source>
        <dbReference type="ARBA" id="ARBA00022806"/>
    </source>
</evidence>
<sequence length="769" mass="89305">MTTTGCAKFSDLLKDVQFSTVIVEEAAEVFEGHILGTLSQQTDQLILIGDHQQLRPSPAVYELEKKYNLSMSMFERLVKNEHQYCTLNNQRRMRPEISKMIKFLYPNLQDDIRVQGYPDICGLNKNLFFFNHKQLEKQDDGLMSKLNVFEAEMIEKFVNYLLRQNYKHSQITVLTLYQAQSGYIKKLFKQKNSPLDPIQYVKVVTVDNYQGEENDIIILSLVRSNLQNNIGYLKVNNRVNVALSRAKLGMYIFGNSECILKCIQKSVDSYEYLWGEVILYLKDQGYFGDSLMLCCNFHNNITEVRTVNDFQKVPEGGCLEVCNARMDCGHQCTRVCHYFKQSSSDPSGHKKVQCNKTCDRVNPCGHSCQNECYKCKDQLQKCLEEIEIQMEPCGHVNKFACYWRQNAKCQYDCEKVKPCGHKCNKKCYYDCSEDTCDQYIEKRLPSCGHNIEVKCQIDPKVFETTDQFGCYKDCSGILDCGHPCPEKCGACQKKKFHAQFPVSNNAISNACILSVLNKNVETYASFVQKNAIQVVYIQNVPKNAVNNVIEFYAMRYAKKIYHVGINALEFAGSNVPKFVESAIQVMRFIFQNREESKQSLSQNETILKFYQCPKCKTNVIKCTRYQNRINVVFQSMLEMKKYVQQKKETIQIARDDLFSGIKDLIGETQKDFDQNLIIILNPIFLEWATLKHQLRNVQSTFELERKFKLIKCLVTFGKQMRIRRIDYNDTESIAYQTCQNLFQLILKKKFVISNTDYQEIMTYALSLRF</sequence>
<dbReference type="OrthoDB" id="392140at2759"/>
<protein>
    <submittedName>
        <fullName evidence="7">Uncharacterized protein</fullName>
    </submittedName>
</protein>
<dbReference type="GO" id="GO:0004386">
    <property type="term" value="F:helicase activity"/>
    <property type="evidence" value="ECO:0007669"/>
    <property type="project" value="UniProtKB-KW"/>
</dbReference>
<dbReference type="InterPro" id="IPR027417">
    <property type="entry name" value="P-loop_NTPase"/>
</dbReference>
<keyword evidence="4" id="KW-0067">ATP-binding</keyword>
<feature type="domain" description="DNA2/NAM7 helicase helicase" evidence="5">
    <location>
        <begin position="3"/>
        <end position="56"/>
    </location>
</feature>
<dbReference type="PANTHER" id="PTHR10887:SF341">
    <property type="entry name" value="NFX1-TYPE ZINC FINGER-CONTAINING PROTEIN 1"/>
    <property type="match status" value="1"/>
</dbReference>
<feature type="domain" description="DNA2/NAM7 helicase-like C-terminal" evidence="6">
    <location>
        <begin position="69"/>
        <end position="256"/>
    </location>
</feature>
<evidence type="ECO:0000259" key="5">
    <source>
        <dbReference type="Pfam" id="PF13086"/>
    </source>
</evidence>
<dbReference type="CDD" id="cd18808">
    <property type="entry name" value="SF1_C_Upf1"/>
    <property type="match status" value="1"/>
</dbReference>
<evidence type="ECO:0000259" key="6">
    <source>
        <dbReference type="Pfam" id="PF13087"/>
    </source>
</evidence>
<keyword evidence="8" id="KW-1185">Reference proteome</keyword>
<evidence type="ECO:0000256" key="1">
    <source>
        <dbReference type="ARBA" id="ARBA00022741"/>
    </source>
</evidence>
<dbReference type="GO" id="GO:0016787">
    <property type="term" value="F:hydrolase activity"/>
    <property type="evidence" value="ECO:0007669"/>
    <property type="project" value="UniProtKB-KW"/>
</dbReference>
<dbReference type="InterPro" id="IPR041677">
    <property type="entry name" value="DNA2/NAM7_AAA_11"/>
</dbReference>
<keyword evidence="1" id="KW-0547">Nucleotide-binding</keyword>
<dbReference type="EMBL" id="CCKQ01010902">
    <property type="protein sequence ID" value="CDW82429.1"/>
    <property type="molecule type" value="Genomic_DNA"/>
</dbReference>
<dbReference type="Pfam" id="PF13086">
    <property type="entry name" value="AAA_11"/>
    <property type="match status" value="1"/>
</dbReference>
<name>A0A078AJT3_STYLE</name>
<accession>A0A078AJT3</accession>
<dbReference type="GO" id="GO:0031048">
    <property type="term" value="P:regulatory ncRNA-mediated heterochromatin formation"/>
    <property type="evidence" value="ECO:0007669"/>
    <property type="project" value="TreeGrafter"/>
</dbReference>
<dbReference type="Pfam" id="PF13087">
    <property type="entry name" value="AAA_12"/>
    <property type="match status" value="1"/>
</dbReference>
<dbReference type="SUPFAM" id="SSF52540">
    <property type="entry name" value="P-loop containing nucleoside triphosphate hydrolases"/>
    <property type="match status" value="1"/>
</dbReference>
<dbReference type="InterPro" id="IPR041679">
    <property type="entry name" value="DNA2/NAM7-like_C"/>
</dbReference>
<dbReference type="InterPro" id="IPR047187">
    <property type="entry name" value="SF1_C_Upf1"/>
</dbReference>
<dbReference type="GO" id="GO:0005524">
    <property type="term" value="F:ATP binding"/>
    <property type="evidence" value="ECO:0007669"/>
    <property type="project" value="UniProtKB-KW"/>
</dbReference>
<organism evidence="7 8">
    <name type="scientific">Stylonychia lemnae</name>
    <name type="common">Ciliate</name>
    <dbReference type="NCBI Taxonomy" id="5949"/>
    <lineage>
        <taxon>Eukaryota</taxon>
        <taxon>Sar</taxon>
        <taxon>Alveolata</taxon>
        <taxon>Ciliophora</taxon>
        <taxon>Intramacronucleata</taxon>
        <taxon>Spirotrichea</taxon>
        <taxon>Stichotrichia</taxon>
        <taxon>Sporadotrichida</taxon>
        <taxon>Oxytrichidae</taxon>
        <taxon>Stylonychinae</taxon>
        <taxon>Stylonychia</taxon>
    </lineage>
</organism>
<evidence type="ECO:0000256" key="4">
    <source>
        <dbReference type="ARBA" id="ARBA00022840"/>
    </source>
</evidence>
<dbReference type="Proteomes" id="UP000039865">
    <property type="component" value="Unassembled WGS sequence"/>
</dbReference>
<dbReference type="GO" id="GO:0031380">
    <property type="term" value="C:nuclear RNA-directed RNA polymerase complex"/>
    <property type="evidence" value="ECO:0007669"/>
    <property type="project" value="TreeGrafter"/>
</dbReference>
<proteinExistence type="predicted"/>
<gene>
    <name evidence="7" type="primary">Contig16465.g17534</name>
    <name evidence="7" type="ORF">STYLEM_11461</name>
</gene>
<dbReference type="OMA" id="CEHHANI"/>
<evidence type="ECO:0000256" key="2">
    <source>
        <dbReference type="ARBA" id="ARBA00022801"/>
    </source>
</evidence>
<dbReference type="Gene3D" id="3.40.50.300">
    <property type="entry name" value="P-loop containing nucleotide triphosphate hydrolases"/>
    <property type="match status" value="2"/>
</dbReference>
<keyword evidence="2" id="KW-0378">Hydrolase</keyword>
<reference evidence="7 8" key="1">
    <citation type="submission" date="2014-06" db="EMBL/GenBank/DDBJ databases">
        <authorList>
            <person name="Swart Estienne"/>
        </authorList>
    </citation>
    <scope>NUCLEOTIDE SEQUENCE [LARGE SCALE GENOMIC DNA]</scope>
    <source>
        <strain evidence="7 8">130c</strain>
    </source>
</reference>
<evidence type="ECO:0000313" key="8">
    <source>
        <dbReference type="Proteomes" id="UP000039865"/>
    </source>
</evidence>
<dbReference type="GO" id="GO:0005694">
    <property type="term" value="C:chromosome"/>
    <property type="evidence" value="ECO:0007669"/>
    <property type="project" value="UniProtKB-ARBA"/>
</dbReference>